<organism evidence="3">
    <name type="scientific">Zeugodacus cucurbitae</name>
    <name type="common">Melon fruit fly</name>
    <name type="synonym">Bactrocera cucurbitae</name>
    <dbReference type="NCBI Taxonomy" id="28588"/>
    <lineage>
        <taxon>Eukaryota</taxon>
        <taxon>Metazoa</taxon>
        <taxon>Ecdysozoa</taxon>
        <taxon>Arthropoda</taxon>
        <taxon>Hexapoda</taxon>
        <taxon>Insecta</taxon>
        <taxon>Pterygota</taxon>
        <taxon>Neoptera</taxon>
        <taxon>Endopterygota</taxon>
        <taxon>Diptera</taxon>
        <taxon>Brachycera</taxon>
        <taxon>Muscomorpha</taxon>
        <taxon>Tephritoidea</taxon>
        <taxon>Tephritidae</taxon>
        <taxon>Zeugodacus</taxon>
        <taxon>Zeugodacus</taxon>
    </lineage>
</organism>
<dbReference type="InterPro" id="IPR036056">
    <property type="entry name" value="Fibrinogen-like_C"/>
</dbReference>
<reference evidence="3" key="2">
    <citation type="journal article" date="2015" name="Gigascience">
        <title>Reconstructing a comprehensive transcriptome assembly of a white-pupal translocated strain of the pest fruit fly Bactrocera cucurbitae.</title>
        <authorList>
            <person name="Sim S.B."/>
            <person name="Calla B."/>
            <person name="Hall B."/>
            <person name="DeRego T."/>
            <person name="Geib S.M."/>
        </authorList>
    </citation>
    <scope>NUCLEOTIDE SEQUENCE</scope>
</reference>
<name>A0A0A1XR19_ZEUCU</name>
<dbReference type="SUPFAM" id="SSF56496">
    <property type="entry name" value="Fibrinogen C-terminal domain-like"/>
    <property type="match status" value="1"/>
</dbReference>
<evidence type="ECO:0000313" key="2">
    <source>
        <dbReference type="EMBL" id="JAD11930.1"/>
    </source>
</evidence>
<protein>
    <submittedName>
        <fullName evidence="3">Fibrinogen C domain-containing protein 1</fullName>
    </submittedName>
</protein>
<dbReference type="SMART" id="SM00186">
    <property type="entry name" value="FBG"/>
    <property type="match status" value="1"/>
</dbReference>
<evidence type="ECO:0000259" key="1">
    <source>
        <dbReference type="PROSITE" id="PS51406"/>
    </source>
</evidence>
<reference evidence="3" key="1">
    <citation type="submission" date="2014-11" db="EMBL/GenBank/DDBJ databases">
        <authorList>
            <person name="Geib S."/>
        </authorList>
    </citation>
    <scope>NUCLEOTIDE SEQUENCE</scope>
</reference>
<dbReference type="InterPro" id="IPR014716">
    <property type="entry name" value="Fibrinogen_a/b/g_C_1"/>
</dbReference>
<gene>
    <name evidence="3" type="primary">FIBCD1_15</name>
    <name evidence="2" type="synonym">FIBCD1_5</name>
    <name evidence="2" type="ORF">g.17861</name>
    <name evidence="3" type="ORF">g.17862</name>
</gene>
<dbReference type="EMBL" id="GBXI01000821">
    <property type="protein sequence ID" value="JAD13471.1"/>
    <property type="molecule type" value="Transcribed_RNA"/>
</dbReference>
<dbReference type="InterPro" id="IPR050373">
    <property type="entry name" value="Fibrinogen_C-term_domain"/>
</dbReference>
<dbReference type="Gene3D" id="3.90.215.10">
    <property type="entry name" value="Gamma Fibrinogen, chain A, domain 1"/>
    <property type="match status" value="1"/>
</dbReference>
<dbReference type="AlphaFoldDB" id="A0A0A1XR19"/>
<proteinExistence type="predicted"/>
<dbReference type="PROSITE" id="PS51406">
    <property type="entry name" value="FIBRINOGEN_C_2"/>
    <property type="match status" value="1"/>
</dbReference>
<feature type="domain" description="Fibrinogen C-terminal" evidence="1">
    <location>
        <begin position="39"/>
        <end position="267"/>
    </location>
</feature>
<feature type="non-terminal residue" evidence="3">
    <location>
        <position position="1"/>
    </location>
</feature>
<dbReference type="CDD" id="cd00087">
    <property type="entry name" value="FReD"/>
    <property type="match status" value="1"/>
</dbReference>
<sequence length="271" mass="30367">VGKPGSILSQTVAVMYRQRIVFITFILLTISQFKNAAEGTAQHLPTSCAEAVHFSGRTPSSGIYQLRAQLPDRGYTTFYAYCLLDPAGGEAWTVIQRRQDDSVHFNRGWSDYKNGFGNLNTNFFIGLDKLHALTDLQLHELRIELKDFDDVVKVARYESFAIGGEELKYVLTVLGAYSGTAGDSLTGLHDGCKFSTHDQDNSERGTNCAEVYKGGWWFGKELCLKSSLNGAYKDKSSTDYGQGLIWTSWHGYTYSLKYVHMAIRPKYNSFV</sequence>
<dbReference type="Pfam" id="PF00147">
    <property type="entry name" value="Fibrinogen_C"/>
    <property type="match status" value="1"/>
</dbReference>
<dbReference type="InterPro" id="IPR002181">
    <property type="entry name" value="Fibrinogen_a/b/g_C_dom"/>
</dbReference>
<dbReference type="PANTHER" id="PTHR19143">
    <property type="entry name" value="FIBRINOGEN/TENASCIN/ANGIOPOEITIN"/>
    <property type="match status" value="1"/>
</dbReference>
<dbReference type="GO" id="GO:0005615">
    <property type="term" value="C:extracellular space"/>
    <property type="evidence" value="ECO:0007669"/>
    <property type="project" value="TreeGrafter"/>
</dbReference>
<dbReference type="PANTHER" id="PTHR19143:SF327">
    <property type="entry name" value="FI21813P1-RELATED"/>
    <property type="match status" value="1"/>
</dbReference>
<accession>A0A0A1XR19</accession>
<dbReference type="EMBL" id="GBXI01002362">
    <property type="protein sequence ID" value="JAD11930.1"/>
    <property type="molecule type" value="Transcribed_RNA"/>
</dbReference>
<evidence type="ECO:0000313" key="3">
    <source>
        <dbReference type="EMBL" id="JAD13471.1"/>
    </source>
</evidence>